<gene>
    <name evidence="2" type="ORF">RFN28_00045</name>
</gene>
<keyword evidence="3" id="KW-1185">Reference proteome</keyword>
<accession>A0ABU4XQ44</accession>
<protein>
    <submittedName>
        <fullName evidence="2">Uncharacterized protein</fullName>
    </submittedName>
</protein>
<evidence type="ECO:0000313" key="2">
    <source>
        <dbReference type="EMBL" id="MDX8476860.1"/>
    </source>
</evidence>
<dbReference type="Proteomes" id="UP001287059">
    <property type="component" value="Unassembled WGS sequence"/>
</dbReference>
<evidence type="ECO:0000313" key="3">
    <source>
        <dbReference type="Proteomes" id="UP001287059"/>
    </source>
</evidence>
<proteinExistence type="predicted"/>
<name>A0ABU4XQ44_9HYPH</name>
<evidence type="ECO:0000256" key="1">
    <source>
        <dbReference type="SAM" id="SignalP"/>
    </source>
</evidence>
<keyword evidence="1" id="KW-0732">Signal</keyword>
<feature type="chain" id="PRO_5045804588" evidence="1">
    <location>
        <begin position="27"/>
        <end position="148"/>
    </location>
</feature>
<dbReference type="RefSeq" id="WP_320285324.1">
    <property type="nucleotide sequence ID" value="NZ_JAVIIW010000001.1"/>
</dbReference>
<organism evidence="2 3">
    <name type="scientific">Mesorhizobium album</name>
    <dbReference type="NCBI Taxonomy" id="3072314"/>
    <lineage>
        <taxon>Bacteria</taxon>
        <taxon>Pseudomonadati</taxon>
        <taxon>Pseudomonadota</taxon>
        <taxon>Alphaproteobacteria</taxon>
        <taxon>Hyphomicrobiales</taxon>
        <taxon>Phyllobacteriaceae</taxon>
        <taxon>Mesorhizobium</taxon>
    </lineage>
</organism>
<dbReference type="EMBL" id="JAVIIW010000001">
    <property type="protein sequence ID" value="MDX8476860.1"/>
    <property type="molecule type" value="Genomic_DNA"/>
</dbReference>
<feature type="signal peptide" evidence="1">
    <location>
        <begin position="1"/>
        <end position="26"/>
    </location>
</feature>
<comment type="caution">
    <text evidence="2">The sequence shown here is derived from an EMBL/GenBank/DDBJ whole genome shotgun (WGS) entry which is preliminary data.</text>
</comment>
<sequence>MSYLRSFVVSVGLALSLALSASVVHAATQCSAKSFREARELLANRLLAAGYSGEQAAFLMSGADRRTSELRADKLSERAKSCGIDSARAHVLLCVGKLLFPLKESKTSLDAEKPVASWGKKRLAGRELLFIGYFNACLGTAKQRIFGG</sequence>
<reference evidence="2 3" key="1">
    <citation type="submission" date="2023-08" db="EMBL/GenBank/DDBJ databases">
        <title>Implementing the SeqCode for naming new Mesorhizobium species isolated from Vachellia karroo root nodules.</title>
        <authorList>
            <person name="Van Lill M."/>
        </authorList>
    </citation>
    <scope>NUCLEOTIDE SEQUENCE [LARGE SCALE GENOMIC DNA]</scope>
    <source>
        <strain evidence="2 3">VK24D</strain>
    </source>
</reference>